<feature type="transmembrane region" description="Helical" evidence="8">
    <location>
        <begin position="356"/>
        <end position="377"/>
    </location>
</feature>
<keyword evidence="8 9" id="KW-0961">Cell wall biogenesis/degradation</keyword>
<sequence length="535" mass="56952">MAASADARPNVARAGGIMMLSLLLSRILGTVRDMVMAGLFGSTRYTDAYGLAFAIPDLLFFLIAGGALSSAFIPVFSEYLHTDREDEAWHVFSVVTTVMSIAVAVLIVAAWVFAEPLAHLVAPGKSPELVPLIALMSRIVLPAQFAFFIGGLMFGTLYARQVFAAPGLGPNVYNVCIIGGAIFLSGFFSPGIIGMSWGALIGAFVGNIAIPYLAMRRLGSHFSFSLDLKHPGVRKVFVLMLPVVLGLSLPGVYALIMRGFASFYRDGVNTYIDLSNRLMQAPLGILGQSLAIAVFPALSQYFAQKRMDLYRGQLAASMRTVVYLSVPVSVLMAALAPQIVGVLYHHGHFTAEDTAAVAALLRAFCIGIFAWCLHPVLMRGFFAIQHTRTPIVIGTLTTVLFVGLVLVLRTTSLGVLSLPLASSVSAILLAIGMTIAAQRKLEGLDWPSVVRTLALSALASVPVWGLGAFALASPFGSYAASGKGPMVAFVLVVGGVCAALYLGLTVMLKMPESDYVRRTLRRARASLGYVPPESP</sequence>
<dbReference type="Pfam" id="PF03023">
    <property type="entry name" value="MurJ"/>
    <property type="match status" value="1"/>
</dbReference>
<name>A0A931LT71_FIMGI</name>
<dbReference type="AlphaFoldDB" id="A0A931LT71"/>
<keyword evidence="7 8" id="KW-0472">Membrane</keyword>
<organism evidence="10 11">
    <name type="scientific">Fimbriimonas ginsengisoli</name>
    <dbReference type="NCBI Taxonomy" id="1005039"/>
    <lineage>
        <taxon>Bacteria</taxon>
        <taxon>Bacillati</taxon>
        <taxon>Armatimonadota</taxon>
        <taxon>Fimbriimonadia</taxon>
        <taxon>Fimbriimonadales</taxon>
        <taxon>Fimbriimonadaceae</taxon>
        <taxon>Fimbriimonas</taxon>
    </lineage>
</organism>
<keyword evidence="8 9" id="KW-0813">Transport</keyword>
<feature type="transmembrane region" description="Helical" evidence="8">
    <location>
        <begin position="236"/>
        <end position="261"/>
    </location>
</feature>
<keyword evidence="5 8" id="KW-0573">Peptidoglycan synthesis</keyword>
<comment type="caution">
    <text evidence="10">The sequence shown here is derived from an EMBL/GenBank/DDBJ whole genome shotgun (WGS) entry which is preliminary data.</text>
</comment>
<dbReference type="PIRSF" id="PIRSF002869">
    <property type="entry name" value="MviN"/>
    <property type="match status" value="1"/>
</dbReference>
<protein>
    <recommendedName>
        <fullName evidence="8">Probable lipid II flippase MurJ</fullName>
    </recommendedName>
</protein>
<evidence type="ECO:0000256" key="6">
    <source>
        <dbReference type="ARBA" id="ARBA00022989"/>
    </source>
</evidence>
<feature type="transmembrane region" description="Helical" evidence="8">
    <location>
        <begin position="414"/>
        <end position="437"/>
    </location>
</feature>
<evidence type="ECO:0000256" key="1">
    <source>
        <dbReference type="ARBA" id="ARBA00004651"/>
    </source>
</evidence>
<comment type="similarity">
    <text evidence="8 9">Belongs to the MurJ/MviN family.</text>
</comment>
<keyword evidence="4 8" id="KW-0133">Cell shape</keyword>
<accession>A0A931LT71</accession>
<evidence type="ECO:0000256" key="3">
    <source>
        <dbReference type="ARBA" id="ARBA00022692"/>
    </source>
</evidence>
<dbReference type="InterPro" id="IPR004268">
    <property type="entry name" value="MurJ"/>
</dbReference>
<comment type="subcellular location">
    <subcellularLocation>
        <location evidence="1 8">Cell membrane</location>
        <topology evidence="1 8">Multi-pass membrane protein</topology>
    </subcellularLocation>
</comment>
<evidence type="ECO:0000256" key="8">
    <source>
        <dbReference type="HAMAP-Rule" id="MF_02078"/>
    </source>
</evidence>
<feature type="transmembrane region" description="Helical" evidence="8">
    <location>
        <begin position="171"/>
        <end position="189"/>
    </location>
</feature>
<dbReference type="InterPro" id="IPR051050">
    <property type="entry name" value="Lipid_II_flippase_MurJ/MviN"/>
</dbReference>
<dbReference type="PANTHER" id="PTHR47019:SF1">
    <property type="entry name" value="LIPID II FLIPPASE MURJ"/>
    <property type="match status" value="1"/>
</dbReference>
<dbReference type="PANTHER" id="PTHR47019">
    <property type="entry name" value="LIPID II FLIPPASE MURJ"/>
    <property type="match status" value="1"/>
</dbReference>
<dbReference type="NCBIfam" id="TIGR01695">
    <property type="entry name" value="murJ_mviN"/>
    <property type="match status" value="1"/>
</dbReference>
<evidence type="ECO:0000256" key="2">
    <source>
        <dbReference type="ARBA" id="ARBA00022475"/>
    </source>
</evidence>
<feature type="transmembrane region" description="Helical" evidence="8">
    <location>
        <begin position="389"/>
        <end position="408"/>
    </location>
</feature>
<dbReference type="GO" id="GO:0009252">
    <property type="term" value="P:peptidoglycan biosynthetic process"/>
    <property type="evidence" value="ECO:0007669"/>
    <property type="project" value="UniProtKB-UniRule"/>
</dbReference>
<evidence type="ECO:0000313" key="11">
    <source>
        <dbReference type="Proteomes" id="UP000727962"/>
    </source>
</evidence>
<dbReference type="EMBL" id="JACOSL010000043">
    <property type="protein sequence ID" value="MBI1756902.1"/>
    <property type="molecule type" value="Genomic_DNA"/>
</dbReference>
<evidence type="ECO:0000256" key="7">
    <source>
        <dbReference type="ARBA" id="ARBA00023136"/>
    </source>
</evidence>
<evidence type="ECO:0000256" key="4">
    <source>
        <dbReference type="ARBA" id="ARBA00022960"/>
    </source>
</evidence>
<dbReference type="CDD" id="cd13123">
    <property type="entry name" value="MATE_MurJ_like"/>
    <property type="match status" value="1"/>
</dbReference>
<evidence type="ECO:0000256" key="5">
    <source>
        <dbReference type="ARBA" id="ARBA00022984"/>
    </source>
</evidence>
<dbReference type="PRINTS" id="PR01806">
    <property type="entry name" value="VIRFACTRMVIN"/>
</dbReference>
<feature type="transmembrane region" description="Helical" evidence="8">
    <location>
        <begin position="281"/>
        <end position="299"/>
    </location>
</feature>
<evidence type="ECO:0000313" key="10">
    <source>
        <dbReference type="EMBL" id="MBI1756902.1"/>
    </source>
</evidence>
<feature type="transmembrane region" description="Helical" evidence="8">
    <location>
        <begin position="484"/>
        <end position="508"/>
    </location>
</feature>
<dbReference type="Proteomes" id="UP000727962">
    <property type="component" value="Unassembled WGS sequence"/>
</dbReference>
<feature type="transmembrane region" description="Helical" evidence="8">
    <location>
        <begin position="195"/>
        <end position="215"/>
    </location>
</feature>
<dbReference type="HAMAP" id="MF_02078">
    <property type="entry name" value="MurJ_MviN"/>
    <property type="match status" value="1"/>
</dbReference>
<keyword evidence="3 8" id="KW-0812">Transmembrane</keyword>
<feature type="transmembrane region" description="Helical" evidence="8">
    <location>
        <begin position="88"/>
        <end position="113"/>
    </location>
</feature>
<dbReference type="GO" id="GO:0005886">
    <property type="term" value="C:plasma membrane"/>
    <property type="evidence" value="ECO:0007669"/>
    <property type="project" value="UniProtKB-SubCell"/>
</dbReference>
<dbReference type="GO" id="GO:0034204">
    <property type="term" value="P:lipid translocation"/>
    <property type="evidence" value="ECO:0007669"/>
    <property type="project" value="TreeGrafter"/>
</dbReference>
<feature type="transmembrane region" description="Helical" evidence="8">
    <location>
        <begin position="449"/>
        <end position="472"/>
    </location>
</feature>
<feature type="transmembrane region" description="Helical" evidence="8">
    <location>
        <begin position="12"/>
        <end position="29"/>
    </location>
</feature>
<dbReference type="GO" id="GO:0071555">
    <property type="term" value="P:cell wall organization"/>
    <property type="evidence" value="ECO:0007669"/>
    <property type="project" value="UniProtKB-UniRule"/>
</dbReference>
<comment type="function">
    <text evidence="8 9">Involved in peptidoglycan biosynthesis. Transports lipid-linked peptidoglycan precursors from the inner to the outer leaflet of the cytoplasmic membrane.</text>
</comment>
<feature type="transmembrane region" description="Helical" evidence="8">
    <location>
        <begin position="49"/>
        <end position="76"/>
    </location>
</feature>
<evidence type="ECO:0000256" key="9">
    <source>
        <dbReference type="PIRNR" id="PIRNR002869"/>
    </source>
</evidence>
<keyword evidence="2 8" id="KW-1003">Cell membrane</keyword>
<proteinExistence type="inferred from homology"/>
<dbReference type="GO" id="GO:0008360">
    <property type="term" value="P:regulation of cell shape"/>
    <property type="evidence" value="ECO:0007669"/>
    <property type="project" value="UniProtKB-UniRule"/>
</dbReference>
<feature type="transmembrane region" description="Helical" evidence="8">
    <location>
        <begin position="133"/>
        <end position="159"/>
    </location>
</feature>
<reference evidence="10" key="1">
    <citation type="submission" date="2020-07" db="EMBL/GenBank/DDBJ databases">
        <title>Huge and variable diversity of episymbiotic CPR bacteria and DPANN archaea in groundwater ecosystems.</title>
        <authorList>
            <person name="He C.Y."/>
            <person name="Keren R."/>
            <person name="Whittaker M."/>
            <person name="Farag I.F."/>
            <person name="Doudna J."/>
            <person name="Cate J.H.D."/>
            <person name="Banfield J.F."/>
        </authorList>
    </citation>
    <scope>NUCLEOTIDE SEQUENCE</scope>
    <source>
        <strain evidence="10">NC_groundwater_17_Pr7_B-0.1um_64_12</strain>
    </source>
</reference>
<feature type="transmembrane region" description="Helical" evidence="8">
    <location>
        <begin position="320"/>
        <end position="344"/>
    </location>
</feature>
<dbReference type="GO" id="GO:0015648">
    <property type="term" value="F:lipid-linked peptidoglycan transporter activity"/>
    <property type="evidence" value="ECO:0007669"/>
    <property type="project" value="UniProtKB-UniRule"/>
</dbReference>
<gene>
    <name evidence="8 10" type="primary">murJ</name>
    <name evidence="10" type="ORF">HYR64_07335</name>
</gene>
<comment type="pathway">
    <text evidence="8">Cell wall biogenesis; peptidoglycan biosynthesis.</text>
</comment>
<keyword evidence="6 8" id="KW-1133">Transmembrane helix</keyword>